<evidence type="ECO:0000313" key="4">
    <source>
        <dbReference type="EMBL" id="KAG7371268.1"/>
    </source>
</evidence>
<feature type="transmembrane region" description="Helical" evidence="2">
    <location>
        <begin position="257"/>
        <end position="274"/>
    </location>
</feature>
<dbReference type="OrthoDB" id="2014563at2759"/>
<dbReference type="EMBL" id="JAGRRH010000080">
    <property type="protein sequence ID" value="KAG7337581.1"/>
    <property type="molecule type" value="Genomic_DNA"/>
</dbReference>
<name>A0A9K3K5W3_9STRA</name>
<organism evidence="3 5">
    <name type="scientific">Nitzschia inconspicua</name>
    <dbReference type="NCBI Taxonomy" id="303405"/>
    <lineage>
        <taxon>Eukaryota</taxon>
        <taxon>Sar</taxon>
        <taxon>Stramenopiles</taxon>
        <taxon>Ochrophyta</taxon>
        <taxon>Bacillariophyta</taxon>
        <taxon>Bacillariophyceae</taxon>
        <taxon>Bacillariophycidae</taxon>
        <taxon>Bacillariales</taxon>
        <taxon>Bacillariaceae</taxon>
        <taxon>Nitzschia</taxon>
    </lineage>
</organism>
<keyword evidence="5" id="KW-1185">Reference proteome</keyword>
<evidence type="ECO:0000256" key="1">
    <source>
        <dbReference type="SAM" id="MobiDB-lite"/>
    </source>
</evidence>
<feature type="region of interest" description="Disordered" evidence="1">
    <location>
        <begin position="1"/>
        <end position="26"/>
    </location>
</feature>
<keyword evidence="2" id="KW-1133">Transmembrane helix</keyword>
<feature type="transmembrane region" description="Helical" evidence="2">
    <location>
        <begin position="320"/>
        <end position="340"/>
    </location>
</feature>
<dbReference type="EMBL" id="JAGRRH010000004">
    <property type="protein sequence ID" value="KAG7371268.1"/>
    <property type="molecule type" value="Genomic_DNA"/>
</dbReference>
<dbReference type="AlphaFoldDB" id="A0A9K3K5W3"/>
<reference evidence="3" key="2">
    <citation type="submission" date="2021-04" db="EMBL/GenBank/DDBJ databases">
        <authorList>
            <person name="Podell S."/>
        </authorList>
    </citation>
    <scope>NUCLEOTIDE SEQUENCE</scope>
    <source>
        <strain evidence="3">Hildebrandi</strain>
    </source>
</reference>
<gene>
    <name evidence="4" type="ORF">IV203_019838</name>
    <name evidence="3" type="ORF">IV203_020405</name>
</gene>
<keyword evidence="2" id="KW-0472">Membrane</keyword>
<evidence type="ECO:0000256" key="2">
    <source>
        <dbReference type="SAM" id="Phobius"/>
    </source>
</evidence>
<dbReference type="Proteomes" id="UP000693970">
    <property type="component" value="Unassembled WGS sequence"/>
</dbReference>
<keyword evidence="2" id="KW-0812">Transmembrane</keyword>
<proteinExistence type="predicted"/>
<reference evidence="3" key="1">
    <citation type="journal article" date="2021" name="Sci. Rep.">
        <title>Diploid genomic architecture of Nitzschia inconspicua, an elite biomass production diatom.</title>
        <authorList>
            <person name="Oliver A."/>
            <person name="Podell S."/>
            <person name="Pinowska A."/>
            <person name="Traller J.C."/>
            <person name="Smith S.R."/>
            <person name="McClure R."/>
            <person name="Beliaev A."/>
            <person name="Bohutskyi P."/>
            <person name="Hill E.A."/>
            <person name="Rabines A."/>
            <person name="Zheng H."/>
            <person name="Allen L.Z."/>
            <person name="Kuo A."/>
            <person name="Grigoriev I.V."/>
            <person name="Allen A.E."/>
            <person name="Hazlebeck D."/>
            <person name="Allen E.E."/>
        </authorList>
    </citation>
    <scope>NUCLEOTIDE SEQUENCE</scope>
    <source>
        <strain evidence="3">Hildebrandi</strain>
    </source>
</reference>
<dbReference type="InterPro" id="IPR021788">
    <property type="entry name" value="CPP1-like"/>
</dbReference>
<evidence type="ECO:0000313" key="3">
    <source>
        <dbReference type="EMBL" id="KAG7337581.1"/>
    </source>
</evidence>
<protein>
    <submittedName>
        <fullName evidence="3">Protochlorophyllide oxidoreductase (POR) stabilization protein</fullName>
    </submittedName>
</protein>
<dbReference type="Pfam" id="PF11833">
    <property type="entry name" value="CPP1-like"/>
    <property type="match status" value="1"/>
</dbReference>
<comment type="caution">
    <text evidence="3">The sequence shown here is derived from an EMBL/GenBank/DDBJ whole genome shotgun (WGS) entry which is preliminary data.</text>
</comment>
<sequence length="374" mass="41122">MSTVHLKRSAGPSPSPPSSKTTNIGRCTNRDEFCIPTKTSFSRNTIVYSAHSIVSYICNKMIDRTQSKSLQNMAALLLLLVTSTSVLGFVPTSPLTSRGRSAHSTPLYTTSLQAAPIPNPFQKLPWNVEREERRKARKLRLERSSLHRELGIAEDATYEEIVAATDALIARAGGDLKRKIQIEVAKDKILEIRLNERLAGLTAITTEAKAQSSFETQGNELEDELIPKKKEAAEWNAPAWTQGLIVKPDEKQIKGQVRLWGILTLIGVALPPAINYLNRFTWLVCIAQLSFRGMPRESQEGGGLGISFGGGPGAKKHLKVAWLLGLAVSFVGAVLVYGLMPTWAKGQRYTPLIAFTLRNAIYGVACSYFQPYKG</sequence>
<accession>A0A9K3K5W3</accession>
<evidence type="ECO:0000313" key="5">
    <source>
        <dbReference type="Proteomes" id="UP000693970"/>
    </source>
</evidence>